<protein>
    <recommendedName>
        <fullName evidence="4">PDEase domain-containing protein</fullName>
    </recommendedName>
</protein>
<feature type="binding site" evidence="3">
    <location>
        <position position="122"/>
    </location>
    <ligand>
        <name>Zn(2+)</name>
        <dbReference type="ChEBI" id="CHEBI:29105"/>
        <label>1</label>
    </ligand>
</feature>
<evidence type="ECO:0000313" key="6">
    <source>
        <dbReference type="Proteomes" id="UP000041254"/>
    </source>
</evidence>
<dbReference type="STRING" id="1169540.A0A0G4H7R7"/>
<evidence type="ECO:0000259" key="4">
    <source>
        <dbReference type="PROSITE" id="PS51845"/>
    </source>
</evidence>
<keyword evidence="6" id="KW-1185">Reference proteome</keyword>
<keyword evidence="1 3" id="KW-0479">Metal-binding</keyword>
<dbReference type="Pfam" id="PF00233">
    <property type="entry name" value="PDEase_I"/>
    <property type="match status" value="1"/>
</dbReference>
<keyword evidence="2" id="KW-0378">Hydrolase</keyword>
<dbReference type="GO" id="GO:0046872">
    <property type="term" value="F:metal ion binding"/>
    <property type="evidence" value="ECO:0007669"/>
    <property type="project" value="UniProtKB-KW"/>
</dbReference>
<dbReference type="EMBL" id="CDMY01001045">
    <property type="protein sequence ID" value="CEM39715.1"/>
    <property type="molecule type" value="Genomic_DNA"/>
</dbReference>
<dbReference type="PRINTS" id="PR00387">
    <property type="entry name" value="PDIESTERASE1"/>
</dbReference>
<evidence type="ECO:0000256" key="1">
    <source>
        <dbReference type="ARBA" id="ARBA00022723"/>
    </source>
</evidence>
<proteinExistence type="predicted"/>
<dbReference type="GO" id="GO:0004114">
    <property type="term" value="F:3',5'-cyclic-nucleotide phosphodiesterase activity"/>
    <property type="evidence" value="ECO:0007669"/>
    <property type="project" value="InterPro"/>
</dbReference>
<dbReference type="Gene3D" id="1.10.1300.10">
    <property type="entry name" value="3'5'-cyclic nucleotide phosphodiesterase, catalytic domain"/>
    <property type="match status" value="1"/>
</dbReference>
<dbReference type="InterPro" id="IPR023174">
    <property type="entry name" value="PDEase_CS"/>
</dbReference>
<feature type="binding site" evidence="3">
    <location>
        <position position="123"/>
    </location>
    <ligand>
        <name>Zn(2+)</name>
        <dbReference type="ChEBI" id="CHEBI:29105"/>
        <label>1</label>
    </ligand>
</feature>
<accession>A0A0G4H7R7</accession>
<evidence type="ECO:0000256" key="2">
    <source>
        <dbReference type="ARBA" id="ARBA00022801"/>
    </source>
</evidence>
<feature type="binding site" evidence="3">
    <location>
        <position position="259"/>
    </location>
    <ligand>
        <name>Zn(2+)</name>
        <dbReference type="ChEBI" id="CHEBI:29105"/>
        <label>1</label>
    </ligand>
</feature>
<dbReference type="InterPro" id="IPR023088">
    <property type="entry name" value="PDEase"/>
</dbReference>
<dbReference type="InParanoid" id="A0A0G4H7R7"/>
<dbReference type="OrthoDB" id="189220at2759"/>
<dbReference type="InterPro" id="IPR036971">
    <property type="entry name" value="PDEase_catalytic_dom_sf"/>
</dbReference>
<feature type="domain" description="PDEase" evidence="4">
    <location>
        <begin position="1"/>
        <end position="353"/>
    </location>
</feature>
<dbReference type="PhylomeDB" id="A0A0G4H7R7"/>
<reference evidence="5 6" key="1">
    <citation type="submission" date="2014-11" db="EMBL/GenBank/DDBJ databases">
        <authorList>
            <person name="Zhu J."/>
            <person name="Qi W."/>
            <person name="Song R."/>
        </authorList>
    </citation>
    <scope>NUCLEOTIDE SEQUENCE [LARGE SCALE GENOMIC DNA]</scope>
</reference>
<sequence>MAPAVDVRQGGLPLGFVGDVSLLLALGEGVADGGTMVARVEGSLALDDNTDQPNAFFSHPEHTAMQDLAEAPDKIQKKIRQIWFELLGGTKEALEEVDGAGQGDHTYGLVELFTVIFSAAIHDYDHPGVSNNFLIKTNDPLAILYNDKAVLESHHIAAVFQLMQQSKYNIFKHTPVATYSIAADCGLYASYALCATHMYSSLLDALVREAIIHMVLATDMSQHFVKLGLLKTKDEEWLKQELSREDRLLIMSMVVHAADVSNPCRPLPPYLQWTDKVIQEFFAQGDREKALGLPISPLMNRGTTNIARSQCGFIDVIIAPLYNAMSEIIPQMRECVAHMRYNKDFWSSMSVLSIREEEMRKGTQKLPPLPDDFAASAVLKVHMKLPRTRTQLRHKEKQRTLRDIHQ</sequence>
<evidence type="ECO:0000313" key="5">
    <source>
        <dbReference type="EMBL" id="CEM39715.1"/>
    </source>
</evidence>
<gene>
    <name evidence="5" type="ORF">Vbra_19749</name>
</gene>
<dbReference type="PROSITE" id="PS51845">
    <property type="entry name" value="PDEASE_I_2"/>
    <property type="match status" value="1"/>
</dbReference>
<evidence type="ECO:0000256" key="3">
    <source>
        <dbReference type="PIRSR" id="PIRSR623088-3"/>
    </source>
</evidence>
<feature type="binding site" evidence="3">
    <location>
        <position position="123"/>
    </location>
    <ligand>
        <name>Zn(2+)</name>
        <dbReference type="ChEBI" id="CHEBI:29105"/>
        <label>2</label>
    </ligand>
</feature>
<dbReference type="SUPFAM" id="SSF109604">
    <property type="entry name" value="HD-domain/PDEase-like"/>
    <property type="match status" value="1"/>
</dbReference>
<dbReference type="Proteomes" id="UP000041254">
    <property type="component" value="Unassembled WGS sequence"/>
</dbReference>
<name>A0A0G4H7R7_VITBC</name>
<dbReference type="PROSITE" id="PS00126">
    <property type="entry name" value="PDEASE_I_1"/>
    <property type="match status" value="1"/>
</dbReference>
<organism evidence="5 6">
    <name type="scientific">Vitrella brassicaformis (strain CCMP3155)</name>
    <dbReference type="NCBI Taxonomy" id="1169540"/>
    <lineage>
        <taxon>Eukaryota</taxon>
        <taxon>Sar</taxon>
        <taxon>Alveolata</taxon>
        <taxon>Colpodellida</taxon>
        <taxon>Vitrellaceae</taxon>
        <taxon>Vitrella</taxon>
    </lineage>
</organism>
<dbReference type="GO" id="GO:0007165">
    <property type="term" value="P:signal transduction"/>
    <property type="evidence" value="ECO:0007669"/>
    <property type="project" value="InterPro"/>
</dbReference>
<dbReference type="AlphaFoldDB" id="A0A0G4H7R7"/>
<dbReference type="InterPro" id="IPR002073">
    <property type="entry name" value="PDEase_catalytic_dom"/>
</dbReference>
<dbReference type="VEuPathDB" id="CryptoDB:Vbra_19749"/>
<dbReference type="PANTHER" id="PTHR11347">
    <property type="entry name" value="CYCLIC NUCLEOTIDE PHOSPHODIESTERASE"/>
    <property type="match status" value="1"/>
</dbReference>